<dbReference type="EnsemblPlants" id="PNT70287">
    <property type="protein sequence ID" value="PNT70287"/>
    <property type="gene ID" value="BRADI_2g09243v3"/>
</dbReference>
<keyword evidence="3" id="KW-1185">Reference proteome</keyword>
<sequence>MGEHSHISLELDEVAVMRLTKLPIKEVVRLQDEDDLTMLALSEQCSGQSDG</sequence>
<reference evidence="1 2" key="1">
    <citation type="journal article" date="2010" name="Nature">
        <title>Genome sequencing and analysis of the model grass Brachypodium distachyon.</title>
        <authorList>
            <consortium name="International Brachypodium Initiative"/>
        </authorList>
    </citation>
    <scope>NUCLEOTIDE SEQUENCE [LARGE SCALE GENOMIC DNA]</scope>
    <source>
        <strain evidence="1 2">Bd21</strain>
    </source>
</reference>
<gene>
    <name evidence="1" type="ORF">BRADI_2g09243v3</name>
</gene>
<dbReference type="Proteomes" id="UP000008810">
    <property type="component" value="Chromosome 2"/>
</dbReference>
<organism evidence="1">
    <name type="scientific">Brachypodium distachyon</name>
    <name type="common">Purple false brome</name>
    <name type="synonym">Trachynia distachya</name>
    <dbReference type="NCBI Taxonomy" id="15368"/>
    <lineage>
        <taxon>Eukaryota</taxon>
        <taxon>Viridiplantae</taxon>
        <taxon>Streptophyta</taxon>
        <taxon>Embryophyta</taxon>
        <taxon>Tracheophyta</taxon>
        <taxon>Spermatophyta</taxon>
        <taxon>Magnoliopsida</taxon>
        <taxon>Liliopsida</taxon>
        <taxon>Poales</taxon>
        <taxon>Poaceae</taxon>
        <taxon>BOP clade</taxon>
        <taxon>Pooideae</taxon>
        <taxon>Stipodae</taxon>
        <taxon>Brachypodieae</taxon>
        <taxon>Brachypodium</taxon>
    </lineage>
</organism>
<reference evidence="1" key="2">
    <citation type="submission" date="2017-06" db="EMBL/GenBank/DDBJ databases">
        <title>WGS assembly of Brachypodium distachyon.</title>
        <authorList>
            <consortium name="The International Brachypodium Initiative"/>
            <person name="Lucas S."/>
            <person name="Harmon-Smith M."/>
            <person name="Lail K."/>
            <person name="Tice H."/>
            <person name="Grimwood J."/>
            <person name="Bruce D."/>
            <person name="Barry K."/>
            <person name="Shu S."/>
            <person name="Lindquist E."/>
            <person name="Wang M."/>
            <person name="Pitluck S."/>
            <person name="Vogel J.P."/>
            <person name="Garvin D.F."/>
            <person name="Mockler T.C."/>
            <person name="Schmutz J."/>
            <person name="Rokhsar D."/>
            <person name="Bevan M.W."/>
        </authorList>
    </citation>
    <scope>NUCLEOTIDE SEQUENCE</scope>
    <source>
        <strain evidence="1">Bd21</strain>
    </source>
</reference>
<protein>
    <submittedName>
        <fullName evidence="1 2">Uncharacterized protein</fullName>
    </submittedName>
</protein>
<dbReference type="Gramene" id="PNT70287">
    <property type="protein sequence ID" value="PNT70287"/>
    <property type="gene ID" value="BRADI_2g09243v3"/>
</dbReference>
<reference evidence="2" key="3">
    <citation type="submission" date="2018-08" db="UniProtKB">
        <authorList>
            <consortium name="EnsemblPlants"/>
        </authorList>
    </citation>
    <scope>IDENTIFICATION</scope>
    <source>
        <strain evidence="2">cv. Bd21</strain>
    </source>
</reference>
<accession>A0A2K2D7M5</accession>
<proteinExistence type="predicted"/>
<dbReference type="OrthoDB" id="19232at2759"/>
<name>A0A2K2D7M5_BRADI</name>
<evidence type="ECO:0000313" key="3">
    <source>
        <dbReference type="Proteomes" id="UP000008810"/>
    </source>
</evidence>
<evidence type="ECO:0000313" key="2">
    <source>
        <dbReference type="EnsemblPlants" id="PNT70287"/>
    </source>
</evidence>
<dbReference type="InParanoid" id="A0A2K2D7M5"/>
<dbReference type="AlphaFoldDB" id="A0A2K2D7M5"/>
<evidence type="ECO:0000313" key="1">
    <source>
        <dbReference type="EMBL" id="PNT70287.1"/>
    </source>
</evidence>
<dbReference type="EMBL" id="CM000881">
    <property type="protein sequence ID" value="PNT70287.1"/>
    <property type="molecule type" value="Genomic_DNA"/>
</dbReference>